<dbReference type="CDD" id="cd00586">
    <property type="entry name" value="4HBT"/>
    <property type="match status" value="1"/>
</dbReference>
<keyword evidence="4" id="KW-1185">Reference proteome</keyword>
<dbReference type="SUPFAM" id="SSF54637">
    <property type="entry name" value="Thioesterase/thiol ester dehydrase-isomerase"/>
    <property type="match status" value="1"/>
</dbReference>
<dbReference type="Proteomes" id="UP000736672">
    <property type="component" value="Unassembled WGS sequence"/>
</dbReference>
<dbReference type="FunFam" id="3.10.129.10:FF:000104">
    <property type="entry name" value="Thioesterase family protein (AFU_orthologue AFUA_2G16350)"/>
    <property type="match status" value="1"/>
</dbReference>
<accession>A0A9P9KES7</accession>
<organism evidence="3 4">
    <name type="scientific">Fusarium solani</name>
    <name type="common">Filamentous fungus</name>
    <dbReference type="NCBI Taxonomy" id="169388"/>
    <lineage>
        <taxon>Eukaryota</taxon>
        <taxon>Fungi</taxon>
        <taxon>Dikarya</taxon>
        <taxon>Ascomycota</taxon>
        <taxon>Pezizomycotina</taxon>
        <taxon>Sordariomycetes</taxon>
        <taxon>Hypocreomycetidae</taxon>
        <taxon>Hypocreales</taxon>
        <taxon>Nectriaceae</taxon>
        <taxon>Fusarium</taxon>
        <taxon>Fusarium solani species complex</taxon>
    </lineage>
</organism>
<dbReference type="InterPro" id="IPR029069">
    <property type="entry name" value="HotDog_dom_sf"/>
</dbReference>
<dbReference type="EMBL" id="JAGTJS010000008">
    <property type="protein sequence ID" value="KAH7259962.1"/>
    <property type="molecule type" value="Genomic_DNA"/>
</dbReference>
<evidence type="ECO:0000313" key="4">
    <source>
        <dbReference type="Proteomes" id="UP000736672"/>
    </source>
</evidence>
<proteinExistence type="inferred from homology"/>
<dbReference type="OrthoDB" id="2420454at2759"/>
<name>A0A9P9KES7_FUSSL</name>
<comment type="caution">
    <text evidence="3">The sequence shown here is derived from an EMBL/GenBank/DDBJ whole genome shotgun (WGS) entry which is preliminary data.</text>
</comment>
<dbReference type="PANTHER" id="PTHR31793:SF27">
    <property type="entry name" value="NOVEL THIOESTERASE SUPERFAMILY DOMAIN AND SAPOSIN A-TYPE DOMAIN CONTAINING PROTEIN (0610012H03RIK)"/>
    <property type="match status" value="1"/>
</dbReference>
<evidence type="ECO:0000256" key="1">
    <source>
        <dbReference type="ARBA" id="ARBA00005953"/>
    </source>
</evidence>
<evidence type="ECO:0000313" key="3">
    <source>
        <dbReference type="EMBL" id="KAH7259962.1"/>
    </source>
</evidence>
<dbReference type="PANTHER" id="PTHR31793">
    <property type="entry name" value="4-HYDROXYBENZOYL-COA THIOESTERASE FAMILY MEMBER"/>
    <property type="match status" value="1"/>
</dbReference>
<dbReference type="GO" id="GO:0047617">
    <property type="term" value="F:fatty acyl-CoA hydrolase activity"/>
    <property type="evidence" value="ECO:0007669"/>
    <property type="project" value="TreeGrafter"/>
</dbReference>
<dbReference type="AlphaFoldDB" id="A0A9P9KES7"/>
<dbReference type="InterPro" id="IPR050563">
    <property type="entry name" value="4-hydroxybenzoyl-CoA_TE"/>
</dbReference>
<protein>
    <submittedName>
        <fullName evidence="3">HotDog domain-containing protein</fullName>
    </submittedName>
</protein>
<comment type="similarity">
    <text evidence="1">Belongs to the 4-hydroxybenzoyl-CoA thioesterase family.</text>
</comment>
<sequence>MAPTAASPAQLKARRREDYRFMLEYRTRWNDNDMYDHMNNSVYNFLFDSVLNAYLIEHCKLHPPTAKEFGLCVHTHTDYFASIAYPAVAELTLRVNKLGRSSVTYEMALFEKGVDEVKAVGEFVQVYVDRESGRPLKAGMADTLRRELEKLLVVDEEANVAKSKL</sequence>
<reference evidence="3" key="1">
    <citation type="journal article" date="2021" name="Nat. Commun.">
        <title>Genetic determinants of endophytism in the Arabidopsis root mycobiome.</title>
        <authorList>
            <person name="Mesny F."/>
            <person name="Miyauchi S."/>
            <person name="Thiergart T."/>
            <person name="Pickel B."/>
            <person name="Atanasova L."/>
            <person name="Karlsson M."/>
            <person name="Huettel B."/>
            <person name="Barry K.W."/>
            <person name="Haridas S."/>
            <person name="Chen C."/>
            <person name="Bauer D."/>
            <person name="Andreopoulos W."/>
            <person name="Pangilinan J."/>
            <person name="LaButti K."/>
            <person name="Riley R."/>
            <person name="Lipzen A."/>
            <person name="Clum A."/>
            <person name="Drula E."/>
            <person name="Henrissat B."/>
            <person name="Kohler A."/>
            <person name="Grigoriev I.V."/>
            <person name="Martin F.M."/>
            <person name="Hacquard S."/>
        </authorList>
    </citation>
    <scope>NUCLEOTIDE SEQUENCE</scope>
    <source>
        <strain evidence="3">FSSC 5 MPI-SDFR-AT-0091</strain>
    </source>
</reference>
<gene>
    <name evidence="3" type="ORF">B0J15DRAFT_274266</name>
</gene>
<evidence type="ECO:0000256" key="2">
    <source>
        <dbReference type="ARBA" id="ARBA00022801"/>
    </source>
</evidence>
<dbReference type="Gene3D" id="3.10.129.10">
    <property type="entry name" value="Hotdog Thioesterase"/>
    <property type="match status" value="1"/>
</dbReference>
<dbReference type="Pfam" id="PF13279">
    <property type="entry name" value="4HBT_2"/>
    <property type="match status" value="1"/>
</dbReference>
<keyword evidence="2" id="KW-0378">Hydrolase</keyword>